<dbReference type="GO" id="GO:0065002">
    <property type="term" value="P:intracellular protein transmembrane transport"/>
    <property type="evidence" value="ECO:0007669"/>
    <property type="project" value="UniProtKB-UniRule"/>
</dbReference>
<dbReference type="AlphaFoldDB" id="A0A1G2KB82"/>
<evidence type="ECO:0000256" key="6">
    <source>
        <dbReference type="ARBA" id="ARBA00022927"/>
    </source>
</evidence>
<keyword evidence="4" id="KW-0997">Cell inner membrane</keyword>
<evidence type="ECO:0000256" key="3">
    <source>
        <dbReference type="ARBA" id="ARBA00022475"/>
    </source>
</evidence>
<dbReference type="InterPro" id="IPR000731">
    <property type="entry name" value="SSD"/>
</dbReference>
<evidence type="ECO:0000313" key="12">
    <source>
        <dbReference type="EMBL" id="OGZ95781.1"/>
    </source>
</evidence>
<feature type="transmembrane region" description="Helical" evidence="10">
    <location>
        <begin position="161"/>
        <end position="182"/>
    </location>
</feature>
<evidence type="ECO:0000313" key="13">
    <source>
        <dbReference type="Proteomes" id="UP000177152"/>
    </source>
</evidence>
<evidence type="ECO:0000256" key="1">
    <source>
        <dbReference type="ARBA" id="ARBA00004651"/>
    </source>
</evidence>
<sequence length="313" mass="34385">MNIIPNRKIFYWLSGTLIAVSIILFAVFGLKEGIDFTGGSLLEVEYAGTRPDSETVRNAIAPLGLGNVLIQETGDTGVILRFRDVDEQTHQKILGVLNEGSQASANAPGIHQKRFDTIGPTVGRELRQRSLLAILLVLVLILIYIAWAFRKVSKPVASWKYGVVALVALFHDVFIPTGVFVFLGKFYGVEADTLFVTAVLTVLGFSVHDTIVVFDRIRENLKKGAMREMLFADVVEMSVQETIIRSINTSFTVLLSLLAVFLFGGESVKYFTLALIIGVVVGTYSSIFIASPLLVTLHLYSSKNAEPIKKTSK</sequence>
<keyword evidence="8 10" id="KW-0811">Translocation</keyword>
<gene>
    <name evidence="10" type="primary">secF</name>
    <name evidence="12" type="ORF">A2633_00615</name>
</gene>
<evidence type="ECO:0000256" key="2">
    <source>
        <dbReference type="ARBA" id="ARBA00022448"/>
    </source>
</evidence>
<dbReference type="GO" id="GO:0043952">
    <property type="term" value="P:protein transport by the Sec complex"/>
    <property type="evidence" value="ECO:0007669"/>
    <property type="project" value="UniProtKB-UniRule"/>
</dbReference>
<feature type="transmembrane region" description="Helical" evidence="10">
    <location>
        <begin position="130"/>
        <end position="149"/>
    </location>
</feature>
<evidence type="ECO:0000256" key="9">
    <source>
        <dbReference type="ARBA" id="ARBA00023136"/>
    </source>
</evidence>
<keyword evidence="5 10" id="KW-0812">Transmembrane</keyword>
<comment type="subcellular location">
    <subcellularLocation>
        <location evidence="1 10">Cell membrane</location>
        <topology evidence="1 10">Multi-pass membrane protein</topology>
    </subcellularLocation>
</comment>
<dbReference type="InterPro" id="IPR022813">
    <property type="entry name" value="SecD/SecF_arch_bac"/>
</dbReference>
<dbReference type="EMBL" id="MHQC01000005">
    <property type="protein sequence ID" value="OGZ95781.1"/>
    <property type="molecule type" value="Genomic_DNA"/>
</dbReference>
<dbReference type="Pfam" id="PF07549">
    <property type="entry name" value="Sec_GG"/>
    <property type="match status" value="1"/>
</dbReference>
<keyword evidence="3 10" id="KW-1003">Cell membrane</keyword>
<evidence type="ECO:0000256" key="5">
    <source>
        <dbReference type="ARBA" id="ARBA00022692"/>
    </source>
</evidence>
<evidence type="ECO:0000256" key="7">
    <source>
        <dbReference type="ARBA" id="ARBA00022989"/>
    </source>
</evidence>
<dbReference type="SUPFAM" id="SSF82866">
    <property type="entry name" value="Multidrug efflux transporter AcrB transmembrane domain"/>
    <property type="match status" value="1"/>
</dbReference>
<evidence type="ECO:0000256" key="8">
    <source>
        <dbReference type="ARBA" id="ARBA00023010"/>
    </source>
</evidence>
<dbReference type="PROSITE" id="PS50156">
    <property type="entry name" value="SSD"/>
    <property type="match status" value="1"/>
</dbReference>
<comment type="function">
    <text evidence="10">Part of the Sec protein translocase complex. Interacts with the SecYEG preprotein conducting channel. SecDF uses the proton motive force (PMF) to complete protein translocation after the ATP-dependent function of SecA.</text>
</comment>
<keyword evidence="7 10" id="KW-1133">Transmembrane helix</keyword>
<proteinExistence type="inferred from homology"/>
<dbReference type="Gene3D" id="1.20.1640.10">
    <property type="entry name" value="Multidrug efflux transporter AcrB transmembrane domain"/>
    <property type="match status" value="1"/>
</dbReference>
<dbReference type="InterPro" id="IPR022646">
    <property type="entry name" value="SecD/SecF_CS"/>
</dbReference>
<feature type="transmembrane region" description="Helical" evidence="10">
    <location>
        <begin position="9"/>
        <end position="30"/>
    </location>
</feature>
<dbReference type="Pfam" id="PF02355">
    <property type="entry name" value="SecD_SecF_C"/>
    <property type="match status" value="1"/>
</dbReference>
<dbReference type="GO" id="GO:0005886">
    <property type="term" value="C:plasma membrane"/>
    <property type="evidence" value="ECO:0007669"/>
    <property type="project" value="UniProtKB-SubCell"/>
</dbReference>
<dbReference type="InterPro" id="IPR022645">
    <property type="entry name" value="SecD/SecF_bac"/>
</dbReference>
<feature type="transmembrane region" description="Helical" evidence="10">
    <location>
        <begin position="270"/>
        <end position="300"/>
    </location>
</feature>
<keyword evidence="2 10" id="KW-0813">Transport</keyword>
<name>A0A1G2KB82_9BACT</name>
<evidence type="ECO:0000259" key="11">
    <source>
        <dbReference type="PROSITE" id="PS50156"/>
    </source>
</evidence>
<feature type="transmembrane region" description="Helical" evidence="10">
    <location>
        <begin position="194"/>
        <end position="214"/>
    </location>
</feature>
<dbReference type="Proteomes" id="UP000177152">
    <property type="component" value="Unassembled WGS sequence"/>
</dbReference>
<dbReference type="InterPro" id="IPR005665">
    <property type="entry name" value="SecF_bac"/>
</dbReference>
<keyword evidence="6 10" id="KW-0653">Protein transport</keyword>
<comment type="caution">
    <text evidence="12">The sequence shown here is derived from an EMBL/GenBank/DDBJ whole genome shotgun (WGS) entry which is preliminary data.</text>
</comment>
<comment type="subunit">
    <text evidence="10">Forms a complex with SecD. Part of the essential Sec protein translocation apparatus which comprises SecA, SecYEG and auxiliary proteins SecDF. Other proteins may also be involved.</text>
</comment>
<dbReference type="GO" id="GO:0006605">
    <property type="term" value="P:protein targeting"/>
    <property type="evidence" value="ECO:0007669"/>
    <property type="project" value="UniProtKB-UniRule"/>
</dbReference>
<dbReference type="PRINTS" id="PR01755">
    <property type="entry name" value="SECFTRNLCASE"/>
</dbReference>
<dbReference type="PANTHER" id="PTHR30081:SF8">
    <property type="entry name" value="PROTEIN TRANSLOCASE SUBUNIT SECF"/>
    <property type="match status" value="1"/>
</dbReference>
<organism evidence="12 13">
    <name type="scientific">Candidatus Sungbacteria bacterium RIFCSPHIGHO2_01_FULL_47_32</name>
    <dbReference type="NCBI Taxonomy" id="1802264"/>
    <lineage>
        <taxon>Bacteria</taxon>
        <taxon>Candidatus Sungiibacteriota</taxon>
    </lineage>
</organism>
<dbReference type="NCBIfam" id="TIGR00966">
    <property type="entry name" value="transloc_SecF"/>
    <property type="match status" value="1"/>
</dbReference>
<dbReference type="PANTHER" id="PTHR30081">
    <property type="entry name" value="PROTEIN-EXPORT MEMBRANE PROTEIN SEC"/>
    <property type="match status" value="1"/>
</dbReference>
<evidence type="ECO:0000256" key="4">
    <source>
        <dbReference type="ARBA" id="ARBA00022519"/>
    </source>
</evidence>
<reference evidence="12 13" key="1">
    <citation type="journal article" date="2016" name="Nat. Commun.">
        <title>Thousands of microbial genomes shed light on interconnected biogeochemical processes in an aquifer system.</title>
        <authorList>
            <person name="Anantharaman K."/>
            <person name="Brown C.T."/>
            <person name="Hug L.A."/>
            <person name="Sharon I."/>
            <person name="Castelle C.J."/>
            <person name="Probst A.J."/>
            <person name="Thomas B.C."/>
            <person name="Singh A."/>
            <person name="Wilkins M.J."/>
            <person name="Karaoz U."/>
            <person name="Brodie E.L."/>
            <person name="Williams K.H."/>
            <person name="Hubbard S.S."/>
            <person name="Banfield J.F."/>
        </authorList>
    </citation>
    <scope>NUCLEOTIDE SEQUENCE [LARGE SCALE GENOMIC DNA]</scope>
</reference>
<keyword evidence="9 10" id="KW-0472">Membrane</keyword>
<feature type="transmembrane region" description="Helical" evidence="10">
    <location>
        <begin position="247"/>
        <end position="264"/>
    </location>
</feature>
<dbReference type="HAMAP" id="MF_01464_B">
    <property type="entry name" value="SecF_B"/>
    <property type="match status" value="1"/>
</dbReference>
<dbReference type="InterPro" id="IPR048634">
    <property type="entry name" value="SecD_SecF_C"/>
</dbReference>
<evidence type="ECO:0000256" key="10">
    <source>
        <dbReference type="HAMAP-Rule" id="MF_01464"/>
    </source>
</evidence>
<feature type="domain" description="SSD" evidence="11">
    <location>
        <begin position="130"/>
        <end position="296"/>
    </location>
</feature>
<comment type="similarity">
    <text evidence="10">Belongs to the SecD/SecF family. SecF subfamily.</text>
</comment>
<accession>A0A1G2KB82</accession>
<dbReference type="GO" id="GO:0015450">
    <property type="term" value="F:protein-transporting ATPase activity"/>
    <property type="evidence" value="ECO:0007669"/>
    <property type="project" value="InterPro"/>
</dbReference>
<protein>
    <recommendedName>
        <fullName evidence="10">Protein-export membrane protein SecF</fullName>
    </recommendedName>
</protein>